<dbReference type="PANTHER" id="PTHR33048">
    <property type="entry name" value="PTH11-LIKE INTEGRAL MEMBRANE PROTEIN (AFU_ORTHOLOGUE AFUA_5G11245)"/>
    <property type="match status" value="1"/>
</dbReference>
<dbReference type="Pfam" id="PF20684">
    <property type="entry name" value="Fung_rhodopsin"/>
    <property type="match status" value="1"/>
</dbReference>
<dbReference type="Proteomes" id="UP001187682">
    <property type="component" value="Unassembled WGS sequence"/>
</dbReference>
<dbReference type="PANTHER" id="PTHR33048:SF167">
    <property type="entry name" value="INTEGRAL MEMBRANE PROTEIN"/>
    <property type="match status" value="1"/>
</dbReference>
<reference evidence="8" key="1">
    <citation type="submission" date="2018-03" db="EMBL/GenBank/DDBJ databases">
        <authorList>
            <person name="Guldener U."/>
        </authorList>
    </citation>
    <scope>NUCLEOTIDE SEQUENCE</scope>
</reference>
<comment type="caution">
    <text evidence="8">The sequence shown here is derived from an EMBL/GenBank/DDBJ whole genome shotgun (WGS) entry which is preliminary data.</text>
</comment>
<gene>
    <name evidence="8" type="ORF">DNG_07965</name>
</gene>
<sequence>MNPFDPRCRSFDVFVNLTYWNIACNIFTDVCLGALPIPIIWTLKMRLRVRIYVIAILNLGYFAVVMGILKFIFMLVTAGGPDTTFDYWVHFWQNLQLNIGIIAACASFLKPLLGRLLKLNSTAASYPTYPQYNRSHLTHLSNGYAPGTRKTVISIPDNGPQVQFELQHKNNSLALDRQVSPAHARLQAAAGSRSFSGAGFYKHSPSDTGSDDILLDQPEPTSGIVQTREYTVKYSEV</sequence>
<keyword evidence="4 6" id="KW-0472">Membrane</keyword>
<feature type="transmembrane region" description="Helical" evidence="6">
    <location>
        <begin position="53"/>
        <end position="75"/>
    </location>
</feature>
<evidence type="ECO:0000256" key="6">
    <source>
        <dbReference type="SAM" id="Phobius"/>
    </source>
</evidence>
<keyword evidence="2 6" id="KW-0812">Transmembrane</keyword>
<dbReference type="InterPro" id="IPR052337">
    <property type="entry name" value="SAT4-like"/>
</dbReference>
<keyword evidence="9" id="KW-1185">Reference proteome</keyword>
<protein>
    <recommendedName>
        <fullName evidence="7">Rhodopsin domain-containing protein</fullName>
    </recommendedName>
</protein>
<evidence type="ECO:0000313" key="9">
    <source>
        <dbReference type="Proteomes" id="UP001187682"/>
    </source>
</evidence>
<feature type="domain" description="Rhodopsin" evidence="7">
    <location>
        <begin position="16"/>
        <end position="114"/>
    </location>
</feature>
<evidence type="ECO:0000256" key="2">
    <source>
        <dbReference type="ARBA" id="ARBA00022692"/>
    </source>
</evidence>
<keyword evidence="3 6" id="KW-1133">Transmembrane helix</keyword>
<dbReference type="GO" id="GO:0016020">
    <property type="term" value="C:membrane"/>
    <property type="evidence" value="ECO:0007669"/>
    <property type="project" value="UniProtKB-SubCell"/>
</dbReference>
<dbReference type="InterPro" id="IPR049326">
    <property type="entry name" value="Rhodopsin_dom_fungi"/>
</dbReference>
<evidence type="ECO:0000259" key="7">
    <source>
        <dbReference type="Pfam" id="PF20684"/>
    </source>
</evidence>
<proteinExistence type="inferred from homology"/>
<evidence type="ECO:0000256" key="4">
    <source>
        <dbReference type="ARBA" id="ARBA00023136"/>
    </source>
</evidence>
<feature type="transmembrane region" description="Helical" evidence="6">
    <location>
        <begin position="20"/>
        <end position="41"/>
    </location>
</feature>
<accession>A0AAE8SY23</accession>
<organism evidence="8 9">
    <name type="scientific">Cephalotrichum gorgonifer</name>
    <dbReference type="NCBI Taxonomy" id="2041049"/>
    <lineage>
        <taxon>Eukaryota</taxon>
        <taxon>Fungi</taxon>
        <taxon>Dikarya</taxon>
        <taxon>Ascomycota</taxon>
        <taxon>Pezizomycotina</taxon>
        <taxon>Sordariomycetes</taxon>
        <taxon>Hypocreomycetidae</taxon>
        <taxon>Microascales</taxon>
        <taxon>Microascaceae</taxon>
        <taxon>Cephalotrichum</taxon>
    </lineage>
</organism>
<feature type="transmembrane region" description="Helical" evidence="6">
    <location>
        <begin position="95"/>
        <end position="113"/>
    </location>
</feature>
<evidence type="ECO:0000256" key="5">
    <source>
        <dbReference type="ARBA" id="ARBA00038359"/>
    </source>
</evidence>
<dbReference type="EMBL" id="ONZQ02000012">
    <property type="protein sequence ID" value="SPO05278.1"/>
    <property type="molecule type" value="Genomic_DNA"/>
</dbReference>
<evidence type="ECO:0000256" key="1">
    <source>
        <dbReference type="ARBA" id="ARBA00004141"/>
    </source>
</evidence>
<comment type="subcellular location">
    <subcellularLocation>
        <location evidence="1">Membrane</location>
        <topology evidence="1">Multi-pass membrane protein</topology>
    </subcellularLocation>
</comment>
<evidence type="ECO:0000313" key="8">
    <source>
        <dbReference type="EMBL" id="SPO05278.1"/>
    </source>
</evidence>
<evidence type="ECO:0000256" key="3">
    <source>
        <dbReference type="ARBA" id="ARBA00022989"/>
    </source>
</evidence>
<name>A0AAE8SY23_9PEZI</name>
<comment type="similarity">
    <text evidence="5">Belongs to the SAT4 family.</text>
</comment>
<dbReference type="AlphaFoldDB" id="A0AAE8SY23"/>